<reference evidence="3" key="1">
    <citation type="submission" date="2020-03" db="EMBL/GenBank/DDBJ databases">
        <authorList>
            <person name="He L."/>
        </authorList>
    </citation>
    <scope>NUCLEOTIDE SEQUENCE</scope>
    <source>
        <strain evidence="3">CkLH20</strain>
    </source>
</reference>
<gene>
    <name evidence="3" type="ORF">CkaCkLH20_08583</name>
</gene>
<feature type="region of interest" description="Disordered" evidence="2">
    <location>
        <begin position="740"/>
        <end position="785"/>
    </location>
</feature>
<dbReference type="EMBL" id="JAATWM020000029">
    <property type="protein sequence ID" value="KAF9873849.1"/>
    <property type="molecule type" value="Genomic_DNA"/>
</dbReference>
<feature type="compositionally biased region" description="Polar residues" evidence="2">
    <location>
        <begin position="44"/>
        <end position="58"/>
    </location>
</feature>
<dbReference type="OrthoDB" id="4161727at2759"/>
<dbReference type="GO" id="GO:0000981">
    <property type="term" value="F:DNA-binding transcription factor activity, RNA polymerase II-specific"/>
    <property type="evidence" value="ECO:0007669"/>
    <property type="project" value="TreeGrafter"/>
</dbReference>
<keyword evidence="1" id="KW-0539">Nucleus</keyword>
<comment type="caution">
    <text evidence="3">The sequence shown here is derived from an EMBL/GenBank/DDBJ whole genome shotgun (WGS) entry which is preliminary data.</text>
</comment>
<evidence type="ECO:0000256" key="1">
    <source>
        <dbReference type="ARBA" id="ARBA00023242"/>
    </source>
</evidence>
<dbReference type="RefSeq" id="XP_038743310.1">
    <property type="nucleotide sequence ID" value="XM_038891298.1"/>
</dbReference>
<dbReference type="PANTHER" id="PTHR47657:SF13">
    <property type="entry name" value="ZN(2)-C6 FUNGAL-TYPE DOMAIN-CONTAINING PROTEIN-RELATED"/>
    <property type="match status" value="1"/>
</dbReference>
<dbReference type="Pfam" id="PF11951">
    <property type="entry name" value="Fungal_trans_2"/>
    <property type="match status" value="1"/>
</dbReference>
<dbReference type="AlphaFoldDB" id="A0A9P6I0J5"/>
<dbReference type="InterPro" id="IPR052400">
    <property type="entry name" value="Zn2-C6_fungal_TF"/>
</dbReference>
<feature type="compositionally biased region" description="Polar residues" evidence="2">
    <location>
        <begin position="826"/>
        <end position="838"/>
    </location>
</feature>
<dbReference type="PANTHER" id="PTHR47657">
    <property type="entry name" value="STEROL REGULATORY ELEMENT-BINDING PROTEIN ECM22"/>
    <property type="match status" value="1"/>
</dbReference>
<protein>
    <submittedName>
        <fullName evidence="3">Uncharacterized protein</fullName>
    </submittedName>
</protein>
<dbReference type="InterPro" id="IPR021858">
    <property type="entry name" value="Fun_TF"/>
</dbReference>
<accession>A0A9P6I0J5</accession>
<feature type="compositionally biased region" description="Polar residues" evidence="2">
    <location>
        <begin position="400"/>
        <end position="410"/>
    </location>
</feature>
<dbReference type="GeneID" id="62164372"/>
<keyword evidence="4" id="KW-1185">Reference proteome</keyword>
<feature type="region of interest" description="Disordered" evidence="2">
    <location>
        <begin position="1"/>
        <end position="65"/>
    </location>
</feature>
<reference evidence="3" key="2">
    <citation type="submission" date="2020-11" db="EMBL/GenBank/DDBJ databases">
        <title>Whole genome sequencing of Colletotrichum sp.</title>
        <authorList>
            <person name="Li H."/>
        </authorList>
    </citation>
    <scope>NUCLEOTIDE SEQUENCE</scope>
    <source>
        <strain evidence="3">CkLH20</strain>
    </source>
</reference>
<evidence type="ECO:0000256" key="2">
    <source>
        <dbReference type="SAM" id="MobiDB-lite"/>
    </source>
</evidence>
<dbReference type="Proteomes" id="UP000781932">
    <property type="component" value="Unassembled WGS sequence"/>
</dbReference>
<feature type="region of interest" description="Disordered" evidence="2">
    <location>
        <begin position="498"/>
        <end position="518"/>
    </location>
</feature>
<name>A0A9P6I0J5_9PEZI</name>
<proteinExistence type="predicted"/>
<feature type="region of interest" description="Disordered" evidence="2">
    <location>
        <begin position="383"/>
        <end position="410"/>
    </location>
</feature>
<evidence type="ECO:0000313" key="3">
    <source>
        <dbReference type="EMBL" id="KAF9873849.1"/>
    </source>
</evidence>
<sequence length="967" mass="109051">MHCDFAPPLLNQPAHSPTASSPPTPTPKKRGRPRKNWDDLQKLPTPTASEPDSAQTPITPAAVPVPIEPSFPSLLNGDDLELLHHYMCHTAITLGEARVWREHVPRLGFQHHYVLHMVLAISAQHLARLRPNQASHYEALAERHSTSALPDVTNIIPKLNRDNCQALYHTTVLVCLSTFAKKPSPGHLLVVAEEGEVPWWALLRGVRFVVKTMGIQTIIAGWADDGVSFEDTWTHCPPLPEPVHKMVYWEKRFEELADLVATSPEPDRAMYTTLLAALAECFKMTFGTTAEPETHVQGKFQCIMRWLYSMDDEFVVRLQQSHVLPIIMLAHFNVLIQTLEHFWFMQGWSGHLMDGLFRVLDPQYSHWLQWPADQIKRPGSMDGGVLSSDTKNHHAKPSFKTPSEAMSYNPQSAENASDRIMLFWTPHDNDIPGFDPFIYEIVKDPKFIGPSNRLTEDWVREQQDAVPATIVKLAEATEWSESKTKQHYAQRIDQLKHLTNNRSRESAGHSRGKQALEVKRPKLTTNVPIEIIQQQMTPESPVGLSGMKNFLLTELRREMSLPLHRHSNANVDEKSVNLACPLFIRDPASFTHVRNSCTDGNIKGGIGKLIEHIKRVHLRSDKQCHNCGARYGSKPAESKSSHARSCTKIWSPYEPPLLTEDQHRVLENLSVRATGQSLDYKYRHKLLMKLFPGQEEWAKRVEIYHDSYMPCLLPAQLMFEAMERAVDSWERGCWERGYATSPHTYDSDGSDTDSDRSREYRHVSDSSAGASPSTDASSAYPSATSGGYSRTLGNGSGYGSAQSYQLADYQDANWEGMDDMPMATPSGHQVQTTNITRSTKTRHKTTDADYSVMQMQQDYQTYSQSGTVDDFDELGSASYVDFEPVFDVVSTVPSDYHSYTMDVEQALPSDCLHAHYSKDTINPKDMHNTLIGLGSAAVPRYLIETEEDSGIILQDTQEYLGGRITHR</sequence>
<feature type="compositionally biased region" description="Basic and acidic residues" evidence="2">
    <location>
        <begin position="753"/>
        <end position="764"/>
    </location>
</feature>
<feature type="region of interest" description="Disordered" evidence="2">
    <location>
        <begin position="815"/>
        <end position="846"/>
    </location>
</feature>
<organism evidence="3 4">
    <name type="scientific">Colletotrichum karsti</name>
    <dbReference type="NCBI Taxonomy" id="1095194"/>
    <lineage>
        <taxon>Eukaryota</taxon>
        <taxon>Fungi</taxon>
        <taxon>Dikarya</taxon>
        <taxon>Ascomycota</taxon>
        <taxon>Pezizomycotina</taxon>
        <taxon>Sordariomycetes</taxon>
        <taxon>Hypocreomycetidae</taxon>
        <taxon>Glomerellales</taxon>
        <taxon>Glomerellaceae</taxon>
        <taxon>Colletotrichum</taxon>
        <taxon>Colletotrichum boninense species complex</taxon>
    </lineage>
</organism>
<evidence type="ECO:0000313" key="4">
    <source>
        <dbReference type="Proteomes" id="UP000781932"/>
    </source>
</evidence>
<feature type="compositionally biased region" description="Polar residues" evidence="2">
    <location>
        <begin position="765"/>
        <end position="785"/>
    </location>
</feature>
<feature type="compositionally biased region" description="Basic and acidic residues" evidence="2">
    <location>
        <begin position="502"/>
        <end position="518"/>
    </location>
</feature>